<reference evidence="1" key="1">
    <citation type="submission" date="2020-10" db="EMBL/GenBank/DDBJ databases">
        <authorList>
            <person name="Gilroy R."/>
        </authorList>
    </citation>
    <scope>NUCLEOTIDE SEQUENCE</scope>
    <source>
        <strain evidence="1">CHK199-13235</strain>
    </source>
</reference>
<organism evidence="1 2">
    <name type="scientific">Candidatus Merdivicinus excrementipullorum</name>
    <dbReference type="NCBI Taxonomy" id="2840867"/>
    <lineage>
        <taxon>Bacteria</taxon>
        <taxon>Bacillati</taxon>
        <taxon>Bacillota</taxon>
        <taxon>Clostridia</taxon>
        <taxon>Eubacteriales</taxon>
        <taxon>Oscillospiraceae</taxon>
        <taxon>Oscillospiraceae incertae sedis</taxon>
        <taxon>Candidatus Merdivicinus</taxon>
    </lineage>
</organism>
<evidence type="ECO:0000313" key="2">
    <source>
        <dbReference type="Proteomes" id="UP000824002"/>
    </source>
</evidence>
<dbReference type="EMBL" id="DVJP01000066">
    <property type="protein sequence ID" value="HIS77072.1"/>
    <property type="molecule type" value="Genomic_DNA"/>
</dbReference>
<proteinExistence type="predicted"/>
<reference evidence="1" key="2">
    <citation type="journal article" date="2021" name="PeerJ">
        <title>Extensive microbial diversity within the chicken gut microbiome revealed by metagenomics and culture.</title>
        <authorList>
            <person name="Gilroy R."/>
            <person name="Ravi A."/>
            <person name="Getino M."/>
            <person name="Pursley I."/>
            <person name="Horton D.L."/>
            <person name="Alikhan N.F."/>
            <person name="Baker D."/>
            <person name="Gharbi K."/>
            <person name="Hall N."/>
            <person name="Watson M."/>
            <person name="Adriaenssens E.M."/>
            <person name="Foster-Nyarko E."/>
            <person name="Jarju S."/>
            <person name="Secka A."/>
            <person name="Antonio M."/>
            <person name="Oren A."/>
            <person name="Chaudhuri R.R."/>
            <person name="La Ragione R."/>
            <person name="Hildebrand F."/>
            <person name="Pallen M.J."/>
        </authorList>
    </citation>
    <scope>NUCLEOTIDE SEQUENCE</scope>
    <source>
        <strain evidence="1">CHK199-13235</strain>
    </source>
</reference>
<dbReference type="Proteomes" id="UP000824002">
    <property type="component" value="Unassembled WGS sequence"/>
</dbReference>
<protein>
    <submittedName>
        <fullName evidence="1">Uncharacterized protein</fullName>
    </submittedName>
</protein>
<sequence length="108" mass="12359">MWTYFWAGLLAGLIIWAVAEAALRLRRPVSKGMREEVFAVLELTKPSEDLEYTLRRIKADFSGCGFTGCRILLADRELSENDRQVAARTEGVYLVPSRVLEILPWRTE</sequence>
<accession>A0A9D1FNR7</accession>
<comment type="caution">
    <text evidence="1">The sequence shown here is derived from an EMBL/GenBank/DDBJ whole genome shotgun (WGS) entry which is preliminary data.</text>
</comment>
<name>A0A9D1FNR7_9FIRM</name>
<dbReference type="AlphaFoldDB" id="A0A9D1FNR7"/>
<gene>
    <name evidence="1" type="ORF">IAB51_09765</name>
</gene>
<evidence type="ECO:0000313" key="1">
    <source>
        <dbReference type="EMBL" id="HIS77072.1"/>
    </source>
</evidence>